<dbReference type="EnsemblMetazoa" id="Aqu2.1.33466_001">
    <property type="protein sequence ID" value="Aqu2.1.33466_001"/>
    <property type="gene ID" value="Aqu2.1.33466"/>
</dbReference>
<dbReference type="InParanoid" id="A0A1X7V0I9"/>
<evidence type="ECO:0000313" key="1">
    <source>
        <dbReference type="EnsemblMetazoa" id="Aqu2.1.33466_001"/>
    </source>
</evidence>
<dbReference type="AlphaFoldDB" id="A0A1X7V0I9"/>
<proteinExistence type="predicted"/>
<protein>
    <submittedName>
        <fullName evidence="1">Uncharacterized protein</fullName>
    </submittedName>
</protein>
<accession>A0A1X7V0I9</accession>
<name>A0A1X7V0I9_AMPQE</name>
<sequence length="48" mass="5735">MVTLTRRNLSLWNLMKCFLLFFTVSIVLSGRTILKCCNYRTRQGIMEY</sequence>
<reference evidence="1" key="1">
    <citation type="submission" date="2017-05" db="UniProtKB">
        <authorList>
            <consortium name="EnsemblMetazoa"/>
        </authorList>
    </citation>
    <scope>IDENTIFICATION</scope>
</reference>
<organism evidence="1">
    <name type="scientific">Amphimedon queenslandica</name>
    <name type="common">Sponge</name>
    <dbReference type="NCBI Taxonomy" id="400682"/>
    <lineage>
        <taxon>Eukaryota</taxon>
        <taxon>Metazoa</taxon>
        <taxon>Porifera</taxon>
        <taxon>Demospongiae</taxon>
        <taxon>Heteroscleromorpha</taxon>
        <taxon>Haplosclerida</taxon>
        <taxon>Niphatidae</taxon>
        <taxon>Amphimedon</taxon>
    </lineage>
</organism>